<sequence length="175" mass="18362">MEAVRGQRAASPLRVTSRRLFANAGATPPPSSGGGGGGHAGLWSRLLRDPAFGVYWELAGAATGFSAWVGYTYYTDPPFRTRLNDFWASLSSSSSPSPSPPTTTTTAASPKPLVTHEQQEQEQEQEQQAGDNAPAAGAPLLAAQVHGTAFGSALERSGFTEAQIIESLADNNKTE</sequence>
<feature type="compositionally biased region" description="Low complexity" evidence="1">
    <location>
        <begin position="126"/>
        <end position="140"/>
    </location>
</feature>
<dbReference type="EMBL" id="KB007978">
    <property type="protein sequence ID" value="ELR16986.1"/>
    <property type="molecule type" value="Genomic_DNA"/>
</dbReference>
<proteinExistence type="predicted"/>
<dbReference type="RefSeq" id="XP_004338999.1">
    <property type="nucleotide sequence ID" value="XM_004338951.1"/>
</dbReference>
<feature type="compositionally biased region" description="Low complexity" evidence="1">
    <location>
        <begin position="88"/>
        <end position="110"/>
    </location>
</feature>
<name>L8GY20_ACACF</name>
<dbReference type="Proteomes" id="UP000011083">
    <property type="component" value="Unassembled WGS sequence"/>
</dbReference>
<evidence type="ECO:0000256" key="1">
    <source>
        <dbReference type="SAM" id="MobiDB-lite"/>
    </source>
</evidence>
<evidence type="ECO:0000313" key="2">
    <source>
        <dbReference type="EMBL" id="ELR16986.1"/>
    </source>
</evidence>
<feature type="region of interest" description="Disordered" evidence="1">
    <location>
        <begin position="88"/>
        <end position="140"/>
    </location>
</feature>
<dbReference type="AlphaFoldDB" id="L8GY20"/>
<reference evidence="2 3" key="1">
    <citation type="journal article" date="2013" name="Genome Biol.">
        <title>Genome of Acanthamoeba castellanii highlights extensive lateral gene transfer and early evolution of tyrosine kinase signaling.</title>
        <authorList>
            <person name="Clarke M."/>
            <person name="Lohan A.J."/>
            <person name="Liu B."/>
            <person name="Lagkouvardos I."/>
            <person name="Roy S."/>
            <person name="Zafar N."/>
            <person name="Bertelli C."/>
            <person name="Schilde C."/>
            <person name="Kianianmomeni A."/>
            <person name="Burglin T.R."/>
            <person name="Frech C."/>
            <person name="Turcotte B."/>
            <person name="Kopec K.O."/>
            <person name="Synnott J.M."/>
            <person name="Choo C."/>
            <person name="Paponov I."/>
            <person name="Finkler A."/>
            <person name="Soon Heng Tan C."/>
            <person name="Hutchins A.P."/>
            <person name="Weinmeier T."/>
            <person name="Rattei T."/>
            <person name="Chu J.S."/>
            <person name="Gimenez G."/>
            <person name="Irimia M."/>
            <person name="Rigden D.J."/>
            <person name="Fitzpatrick D.A."/>
            <person name="Lorenzo-Morales J."/>
            <person name="Bateman A."/>
            <person name="Chiu C.H."/>
            <person name="Tang P."/>
            <person name="Hegemann P."/>
            <person name="Fromm H."/>
            <person name="Raoult D."/>
            <person name="Greub G."/>
            <person name="Miranda-Saavedra D."/>
            <person name="Chen N."/>
            <person name="Nash P."/>
            <person name="Ginger M.L."/>
            <person name="Horn M."/>
            <person name="Schaap P."/>
            <person name="Caler L."/>
            <person name="Loftus B."/>
        </authorList>
    </citation>
    <scope>NUCLEOTIDE SEQUENCE [LARGE SCALE GENOMIC DNA]</scope>
    <source>
        <strain evidence="2 3">Neff</strain>
    </source>
</reference>
<gene>
    <name evidence="2" type="ORF">ACA1_304280</name>
</gene>
<dbReference type="GeneID" id="14917716"/>
<dbReference type="KEGG" id="acan:ACA1_304280"/>
<organism evidence="2 3">
    <name type="scientific">Acanthamoeba castellanii (strain ATCC 30010 / Neff)</name>
    <dbReference type="NCBI Taxonomy" id="1257118"/>
    <lineage>
        <taxon>Eukaryota</taxon>
        <taxon>Amoebozoa</taxon>
        <taxon>Discosea</taxon>
        <taxon>Longamoebia</taxon>
        <taxon>Centramoebida</taxon>
        <taxon>Acanthamoebidae</taxon>
        <taxon>Acanthamoeba</taxon>
    </lineage>
</organism>
<dbReference type="VEuPathDB" id="AmoebaDB:ACA1_304280"/>
<evidence type="ECO:0000313" key="3">
    <source>
        <dbReference type="Proteomes" id="UP000011083"/>
    </source>
</evidence>
<keyword evidence="3" id="KW-1185">Reference proteome</keyword>
<accession>L8GY20</accession>
<protein>
    <submittedName>
        <fullName evidence="2">Uncharacterized protein</fullName>
    </submittedName>
</protein>